<comment type="caution">
    <text evidence="1">The sequence shown here is derived from an EMBL/GenBank/DDBJ whole genome shotgun (WGS) entry which is preliminary data.</text>
</comment>
<protein>
    <submittedName>
        <fullName evidence="1">Uncharacterized protein</fullName>
    </submittedName>
</protein>
<evidence type="ECO:0000313" key="1">
    <source>
        <dbReference type="EMBL" id="KAG5557616.1"/>
    </source>
</evidence>
<keyword evidence="2" id="KW-1185">Reference proteome</keyword>
<reference evidence="1" key="1">
    <citation type="submission" date="2020-08" db="EMBL/GenBank/DDBJ databases">
        <title>Plant Genome Project.</title>
        <authorList>
            <person name="Zhang R.-G."/>
        </authorList>
    </citation>
    <scope>NUCLEOTIDE SEQUENCE</scope>
    <source>
        <strain evidence="1">WSP0</strain>
        <tissue evidence="1">Leaf</tissue>
    </source>
</reference>
<dbReference type="Proteomes" id="UP000823749">
    <property type="component" value="Chromosome 3"/>
</dbReference>
<dbReference type="EMBL" id="JACTNZ010000003">
    <property type="protein sequence ID" value="KAG5557616.1"/>
    <property type="molecule type" value="Genomic_DNA"/>
</dbReference>
<organism evidence="1 2">
    <name type="scientific">Rhododendron griersonianum</name>
    <dbReference type="NCBI Taxonomy" id="479676"/>
    <lineage>
        <taxon>Eukaryota</taxon>
        <taxon>Viridiplantae</taxon>
        <taxon>Streptophyta</taxon>
        <taxon>Embryophyta</taxon>
        <taxon>Tracheophyta</taxon>
        <taxon>Spermatophyta</taxon>
        <taxon>Magnoliopsida</taxon>
        <taxon>eudicotyledons</taxon>
        <taxon>Gunneridae</taxon>
        <taxon>Pentapetalae</taxon>
        <taxon>asterids</taxon>
        <taxon>Ericales</taxon>
        <taxon>Ericaceae</taxon>
        <taxon>Ericoideae</taxon>
        <taxon>Rhodoreae</taxon>
        <taxon>Rhododendron</taxon>
    </lineage>
</organism>
<accession>A0AAV6KY98</accession>
<sequence>MGPEEDPEEFKGVPKVILPPGASEEVQRTVDRLSHSQIVGKMLWTAPGLSYIASSVGRPLYADGMTETGKRISYAKICVEVTVDSPLPHSVEVTGGKIGEAAGVVNMAGPGKVWVVKTGKDVATMDLSIASDVVISEAAVGTSTPSAVVQEIADCTDVVIGKGDIMAKRTPGSGSVRAGSVTTGTRKVLVAGGSPKSNMFAALSDVGEGGAGKVVGDAVSNEVSSSSLSPIHCNMNGGAPPVSEISMAAQDSYEFLPNDLGVGMTDPDAVMMALDSVGLSKLKGRSKALGVRKGGKKPKKR</sequence>
<gene>
    <name evidence="1" type="ORF">RHGRI_007763</name>
</gene>
<dbReference type="AlphaFoldDB" id="A0AAV6KY98"/>
<proteinExistence type="predicted"/>
<name>A0AAV6KY98_9ERIC</name>
<evidence type="ECO:0000313" key="2">
    <source>
        <dbReference type="Proteomes" id="UP000823749"/>
    </source>
</evidence>